<reference evidence="2" key="1">
    <citation type="journal article" date="2014" name="Int. J. Syst. Evol. Microbiol.">
        <title>Complete genome sequence of Corynebacterium casei LMG S-19264T (=DSM 44701T), isolated from a smear-ripened cheese.</title>
        <authorList>
            <consortium name="US DOE Joint Genome Institute (JGI-PGF)"/>
            <person name="Walter F."/>
            <person name="Albersmeier A."/>
            <person name="Kalinowski J."/>
            <person name="Ruckert C."/>
        </authorList>
    </citation>
    <scope>NUCLEOTIDE SEQUENCE</scope>
    <source>
        <strain evidence="2">JCM 3172</strain>
    </source>
</reference>
<dbReference type="EMBL" id="BMQQ01000010">
    <property type="protein sequence ID" value="GGT35248.1"/>
    <property type="molecule type" value="Genomic_DNA"/>
</dbReference>
<evidence type="ECO:0000313" key="2">
    <source>
        <dbReference type="EMBL" id="GGT35248.1"/>
    </source>
</evidence>
<organism evidence="2 3">
    <name type="scientific">Streptomyces purpureus</name>
    <dbReference type="NCBI Taxonomy" id="1951"/>
    <lineage>
        <taxon>Bacteria</taxon>
        <taxon>Bacillati</taxon>
        <taxon>Actinomycetota</taxon>
        <taxon>Actinomycetes</taxon>
        <taxon>Kitasatosporales</taxon>
        <taxon>Streptomycetaceae</taxon>
        <taxon>Streptomyces</taxon>
    </lineage>
</organism>
<comment type="caution">
    <text evidence="2">The sequence shown here is derived from an EMBL/GenBank/DDBJ whole genome shotgun (WGS) entry which is preliminary data.</text>
</comment>
<sequence length="71" mass="7380">MDEGGGCRGVVADEHDDREASTDGRAVTPGNEGLASVGVLKSVLTSWEERIGAVKDECGSPAPNLRLVARD</sequence>
<protein>
    <submittedName>
        <fullName evidence="2">Uncharacterized protein</fullName>
    </submittedName>
</protein>
<reference evidence="2" key="2">
    <citation type="submission" date="2020-09" db="EMBL/GenBank/DDBJ databases">
        <authorList>
            <person name="Sun Q."/>
            <person name="Ohkuma M."/>
        </authorList>
    </citation>
    <scope>NUCLEOTIDE SEQUENCE</scope>
    <source>
        <strain evidence="2">JCM 3172</strain>
    </source>
</reference>
<accession>A0A918LPW1</accession>
<dbReference type="Proteomes" id="UP000619486">
    <property type="component" value="Unassembled WGS sequence"/>
</dbReference>
<dbReference type="AlphaFoldDB" id="A0A918LPW1"/>
<feature type="compositionally biased region" description="Basic and acidic residues" evidence="1">
    <location>
        <begin position="11"/>
        <end position="22"/>
    </location>
</feature>
<gene>
    <name evidence="2" type="ORF">GCM10014713_31140</name>
</gene>
<name>A0A918LPW1_9ACTN</name>
<evidence type="ECO:0000256" key="1">
    <source>
        <dbReference type="SAM" id="MobiDB-lite"/>
    </source>
</evidence>
<feature type="region of interest" description="Disordered" evidence="1">
    <location>
        <begin position="1"/>
        <end position="32"/>
    </location>
</feature>
<evidence type="ECO:0000313" key="3">
    <source>
        <dbReference type="Proteomes" id="UP000619486"/>
    </source>
</evidence>
<keyword evidence="3" id="KW-1185">Reference proteome</keyword>
<proteinExistence type="predicted"/>